<feature type="region of interest" description="Disordered" evidence="3">
    <location>
        <begin position="153"/>
        <end position="182"/>
    </location>
</feature>
<sequence>MSLYLRAFRELGFKGTVEHFWTFRQIKFGTYKGTDEMGNKYFENLDLPYGQHRWWQPKEPNSPQLVDASLVSPRWHGWLHSTTDVVPDTVEPTLTGSPTVEIADTPVHDHYNRDHTKSWRQNPTHNRERGYGVKNIFGKMFENDFYVQPGHQQDPFHSEPGPKIEAWSGVPTGTSKHTNATKEKWEVFYEQRKQMNKEKK</sequence>
<keyword evidence="2" id="KW-0496">Mitochondrion</keyword>
<evidence type="ECO:0000313" key="4">
    <source>
        <dbReference type="EMBL" id="CAD9667156.1"/>
    </source>
</evidence>
<dbReference type="GO" id="GO:0006979">
    <property type="term" value="P:response to oxidative stress"/>
    <property type="evidence" value="ECO:0007669"/>
    <property type="project" value="TreeGrafter"/>
</dbReference>
<dbReference type="Pfam" id="PF05071">
    <property type="entry name" value="NDUFA12"/>
    <property type="match status" value="1"/>
</dbReference>
<comment type="similarity">
    <text evidence="1 2">Belongs to the complex I NDUFA12 subunit family.</text>
</comment>
<dbReference type="InterPro" id="IPR007763">
    <property type="entry name" value="NDUFA12"/>
</dbReference>
<dbReference type="GO" id="GO:0005743">
    <property type="term" value="C:mitochondrial inner membrane"/>
    <property type="evidence" value="ECO:0007669"/>
    <property type="project" value="UniProtKB-SubCell"/>
</dbReference>
<dbReference type="PANTHER" id="PTHR12910:SF2">
    <property type="entry name" value="NADH DEHYDROGENASE [UBIQUINONE] 1 ALPHA SUBCOMPLEX SUBUNIT 12"/>
    <property type="match status" value="1"/>
</dbReference>
<accession>A0A7S2RCD4</accession>
<keyword evidence="2" id="KW-0813">Transport</keyword>
<feature type="region of interest" description="Disordered" evidence="3">
    <location>
        <begin position="109"/>
        <end position="129"/>
    </location>
</feature>
<keyword evidence="2" id="KW-0679">Respiratory chain</keyword>
<comment type="function">
    <text evidence="2">Accessory subunit of the mitochondrial membrane respiratory chain NADH dehydrogenase (Complex I), that is believed not to be involved in catalysis. Complex I functions in the transfer of electrons from NADH to the respiratory chain. The immediate electron acceptor for the enzyme is believed to be ubiquinone.</text>
</comment>
<evidence type="ECO:0000256" key="1">
    <source>
        <dbReference type="ARBA" id="ARBA00007355"/>
    </source>
</evidence>
<dbReference type="PANTHER" id="PTHR12910">
    <property type="entry name" value="NADH-UBIQUINONE OXIDOREDUCTASE SUBUNIT B17.2"/>
    <property type="match status" value="1"/>
</dbReference>
<dbReference type="EMBL" id="HBHK01003316">
    <property type="protein sequence ID" value="CAD9667156.1"/>
    <property type="molecule type" value="Transcribed_RNA"/>
</dbReference>
<keyword evidence="2" id="KW-0472">Membrane</keyword>
<protein>
    <recommendedName>
        <fullName evidence="2">NADH dehydrogenase [ubiquinone] 1 alpha subcomplex subunit 12</fullName>
    </recommendedName>
</protein>
<comment type="subcellular location">
    <subcellularLocation>
        <location evidence="2">Mitochondrion inner membrane</location>
        <topology evidence="2">Peripheral membrane protein</topology>
        <orientation evidence="2">Matrix side</orientation>
    </subcellularLocation>
</comment>
<evidence type="ECO:0000256" key="2">
    <source>
        <dbReference type="RuleBase" id="RU363103"/>
    </source>
</evidence>
<keyword evidence="2" id="KW-0999">Mitochondrion inner membrane</keyword>
<proteinExistence type="inferred from homology"/>
<organism evidence="4">
    <name type="scientific">Mucochytrium quahogii</name>
    <dbReference type="NCBI Taxonomy" id="96639"/>
    <lineage>
        <taxon>Eukaryota</taxon>
        <taxon>Sar</taxon>
        <taxon>Stramenopiles</taxon>
        <taxon>Bigyra</taxon>
        <taxon>Labyrinthulomycetes</taxon>
        <taxon>Thraustochytrida</taxon>
        <taxon>Thraustochytriidae</taxon>
        <taxon>Mucochytrium</taxon>
    </lineage>
</organism>
<dbReference type="AlphaFoldDB" id="A0A7S2RCD4"/>
<keyword evidence="2" id="KW-0249">Electron transport</keyword>
<evidence type="ECO:0000256" key="3">
    <source>
        <dbReference type="SAM" id="MobiDB-lite"/>
    </source>
</evidence>
<gene>
    <name evidence="4" type="ORF">QSP1433_LOCUS1982</name>
</gene>
<name>A0A7S2RCD4_9STRA</name>
<dbReference type="GO" id="GO:0045271">
    <property type="term" value="C:respiratory chain complex I"/>
    <property type="evidence" value="ECO:0007669"/>
    <property type="project" value="InterPro"/>
</dbReference>
<reference evidence="4" key="1">
    <citation type="submission" date="2021-01" db="EMBL/GenBank/DDBJ databases">
        <authorList>
            <person name="Corre E."/>
            <person name="Pelletier E."/>
            <person name="Niang G."/>
            <person name="Scheremetjew M."/>
            <person name="Finn R."/>
            <person name="Kale V."/>
            <person name="Holt S."/>
            <person name="Cochrane G."/>
            <person name="Meng A."/>
            <person name="Brown T."/>
            <person name="Cohen L."/>
        </authorList>
    </citation>
    <scope>NUCLEOTIDE SEQUENCE</scope>
    <source>
        <strain evidence="4">NY070348D</strain>
    </source>
</reference>